<dbReference type="Proteomes" id="UP000295416">
    <property type="component" value="Unassembled WGS sequence"/>
</dbReference>
<accession>A0A4R2P9V4</accession>
<proteinExistence type="predicted"/>
<dbReference type="OrthoDB" id="1679631at2"/>
<dbReference type="Pfam" id="PF14097">
    <property type="entry name" value="SpoVAE"/>
    <property type="match status" value="1"/>
</dbReference>
<sequence length="196" mass="21266">MRKVMRRVILITDGDKYARVAVEHTAKALNCRCISQSSGNPTSLSGEELVKMVLQTPSDPVLVMFDDCGYSGVGPGEHALTVVAGHKDIRVLGAIAVASNSSYHEWTRVDVSIDQFGELTEYGVDKEGLPDLETGRVAGDTVYILDQLKLPIVVGVGDLGKMRGLDTVEKGSPITRKAVELILERSEDNQREAGRK</sequence>
<name>A0A4R2P9V4_9BACL</name>
<reference evidence="1 2" key="1">
    <citation type="submission" date="2019-03" db="EMBL/GenBank/DDBJ databases">
        <title>Genomic Encyclopedia of Type Strains, Phase IV (KMG-IV): sequencing the most valuable type-strain genomes for metagenomic binning, comparative biology and taxonomic classification.</title>
        <authorList>
            <person name="Goeker M."/>
        </authorList>
    </citation>
    <scope>NUCLEOTIDE SEQUENCE [LARGE SCALE GENOMIC DNA]</scope>
    <source>
        <strain evidence="1 2">DSM 19377</strain>
    </source>
</reference>
<protein>
    <submittedName>
        <fullName evidence="1">Stage V sporulation protein AE</fullName>
    </submittedName>
</protein>
<comment type="caution">
    <text evidence="1">The sequence shown here is derived from an EMBL/GenBank/DDBJ whole genome shotgun (WGS) entry which is preliminary data.</text>
</comment>
<dbReference type="AlphaFoldDB" id="A0A4R2P9V4"/>
<evidence type="ECO:0000313" key="2">
    <source>
        <dbReference type="Proteomes" id="UP000295416"/>
    </source>
</evidence>
<dbReference type="InterPro" id="IPR025914">
    <property type="entry name" value="SpoVAE"/>
</dbReference>
<evidence type="ECO:0000313" key="1">
    <source>
        <dbReference type="EMBL" id="TCP31722.1"/>
    </source>
</evidence>
<gene>
    <name evidence="1" type="ORF">EV207_102215</name>
</gene>
<keyword evidence="2" id="KW-1185">Reference proteome</keyword>
<dbReference type="EMBL" id="SLXK01000002">
    <property type="protein sequence ID" value="TCP31722.1"/>
    <property type="molecule type" value="Genomic_DNA"/>
</dbReference>
<organism evidence="1 2">
    <name type="scientific">Scopulibacillus darangshiensis</name>
    <dbReference type="NCBI Taxonomy" id="442528"/>
    <lineage>
        <taxon>Bacteria</taxon>
        <taxon>Bacillati</taxon>
        <taxon>Bacillota</taxon>
        <taxon>Bacilli</taxon>
        <taxon>Bacillales</taxon>
        <taxon>Sporolactobacillaceae</taxon>
        <taxon>Scopulibacillus</taxon>
    </lineage>
</organism>